<gene>
    <name evidence="4" type="ORF">F0475_10090</name>
</gene>
<feature type="compositionally biased region" description="Basic and acidic residues" evidence="2">
    <location>
        <begin position="127"/>
        <end position="146"/>
    </location>
</feature>
<evidence type="ECO:0000259" key="3">
    <source>
        <dbReference type="Pfam" id="PF18291"/>
    </source>
</evidence>
<evidence type="ECO:0000256" key="1">
    <source>
        <dbReference type="ARBA" id="ARBA00023125"/>
    </source>
</evidence>
<accession>A0A7C9LQK9</accession>
<reference evidence="4 5" key="1">
    <citation type="submission" date="2019-09" db="EMBL/GenBank/DDBJ databases">
        <title>Prevotella A2879 sp. nov., isolated from an abscess of a patient.</title>
        <authorList>
            <person name="Buhl M."/>
            <person name="Oberhettinger P."/>
        </authorList>
    </citation>
    <scope>NUCLEOTIDE SEQUENCE [LARGE SCALE GENOMIC DNA]</scope>
    <source>
        <strain evidence="4 5">A2879</strain>
    </source>
</reference>
<evidence type="ECO:0000256" key="2">
    <source>
        <dbReference type="SAM" id="MobiDB-lite"/>
    </source>
</evidence>
<dbReference type="EMBL" id="VVIQ01000012">
    <property type="protein sequence ID" value="MUL28638.1"/>
    <property type="molecule type" value="Genomic_DNA"/>
</dbReference>
<feature type="region of interest" description="Disordered" evidence="2">
    <location>
        <begin position="124"/>
        <end position="153"/>
    </location>
</feature>
<dbReference type="Pfam" id="PF18291">
    <property type="entry name" value="HU-HIG"/>
    <property type="match status" value="1"/>
</dbReference>
<dbReference type="Proteomes" id="UP000482295">
    <property type="component" value="Unassembled WGS sequence"/>
</dbReference>
<comment type="caution">
    <text evidence="4">The sequence shown here is derived from an EMBL/GenBank/DDBJ whole genome shotgun (WGS) entry which is preliminary data.</text>
</comment>
<evidence type="ECO:0000313" key="4">
    <source>
        <dbReference type="EMBL" id="MUL28638.1"/>
    </source>
</evidence>
<keyword evidence="5" id="KW-1185">Reference proteome</keyword>
<dbReference type="GO" id="GO:0003677">
    <property type="term" value="F:DNA binding"/>
    <property type="evidence" value="ECO:0007669"/>
    <property type="project" value="UniProtKB-KW"/>
</dbReference>
<feature type="domain" description="HU" evidence="3">
    <location>
        <begin position="16"/>
        <end position="124"/>
    </location>
</feature>
<evidence type="ECO:0000313" key="5">
    <source>
        <dbReference type="Proteomes" id="UP000482295"/>
    </source>
</evidence>
<sequence length="153" mass="17169">MIYLKVKRSVHRVGPNKGQKAFSAVPKAPNKFSSTWLIERIVRETSLSEGDVHNVLITLRNIVKEVVQLGGSLDLGDIFSLRTVIHSKMENNEKDVSVASLKKPRIVVTWKHSVSKALKNLQVEVDNPLRKKEKPTKPKPDKKEEENGPVANS</sequence>
<dbReference type="RefSeq" id="WP_009434106.1">
    <property type="nucleotide sequence ID" value="NZ_VVIQ01000012.1"/>
</dbReference>
<proteinExistence type="predicted"/>
<dbReference type="InterPro" id="IPR010992">
    <property type="entry name" value="IHF-like_DNA-bd_dom_sf"/>
</dbReference>
<organism evidence="4 5">
    <name type="scientific">Prevotella vespertina</name>
    <dbReference type="NCBI Taxonomy" id="2608404"/>
    <lineage>
        <taxon>Bacteria</taxon>
        <taxon>Pseudomonadati</taxon>
        <taxon>Bacteroidota</taxon>
        <taxon>Bacteroidia</taxon>
        <taxon>Bacteroidales</taxon>
        <taxon>Prevotellaceae</taxon>
        <taxon>Prevotella</taxon>
    </lineage>
</organism>
<dbReference type="AlphaFoldDB" id="A0A7C9LQK9"/>
<name>A0A7C9LQK9_9BACT</name>
<dbReference type="SUPFAM" id="SSF47729">
    <property type="entry name" value="IHF-like DNA-binding proteins"/>
    <property type="match status" value="1"/>
</dbReference>
<protein>
    <submittedName>
        <fullName evidence="4">DNA-binding protein</fullName>
    </submittedName>
</protein>
<keyword evidence="1 4" id="KW-0238">DNA-binding</keyword>
<dbReference type="InterPro" id="IPR041607">
    <property type="entry name" value="HU-HIG"/>
</dbReference>